<dbReference type="Pfam" id="PF02517">
    <property type="entry name" value="Rce1-like"/>
    <property type="match status" value="1"/>
</dbReference>
<keyword evidence="3" id="KW-0378">Hydrolase</keyword>
<evidence type="ECO:0000313" key="3">
    <source>
        <dbReference type="EMBL" id="QEG34369.1"/>
    </source>
</evidence>
<evidence type="ECO:0000259" key="2">
    <source>
        <dbReference type="Pfam" id="PF02517"/>
    </source>
</evidence>
<evidence type="ECO:0000313" key="4">
    <source>
        <dbReference type="Proteomes" id="UP000323917"/>
    </source>
</evidence>
<feature type="domain" description="CAAX prenyl protease 2/Lysostaphin resistance protein A-like" evidence="2">
    <location>
        <begin position="90"/>
        <end position="177"/>
    </location>
</feature>
<feature type="transmembrane region" description="Helical" evidence="1">
    <location>
        <begin position="12"/>
        <end position="32"/>
    </location>
</feature>
<dbReference type="PANTHER" id="PTHR43592">
    <property type="entry name" value="CAAX AMINO TERMINAL PROTEASE"/>
    <property type="match status" value="1"/>
</dbReference>
<organism evidence="3 4">
    <name type="scientific">Bythopirellula goksoeyrii</name>
    <dbReference type="NCBI Taxonomy" id="1400387"/>
    <lineage>
        <taxon>Bacteria</taxon>
        <taxon>Pseudomonadati</taxon>
        <taxon>Planctomycetota</taxon>
        <taxon>Planctomycetia</taxon>
        <taxon>Pirellulales</taxon>
        <taxon>Lacipirellulaceae</taxon>
        <taxon>Bythopirellula</taxon>
    </lineage>
</organism>
<feature type="transmembrane region" description="Helical" evidence="1">
    <location>
        <begin position="84"/>
        <end position="103"/>
    </location>
</feature>
<evidence type="ECO:0000256" key="1">
    <source>
        <dbReference type="SAM" id="Phobius"/>
    </source>
</evidence>
<keyword evidence="1" id="KW-0812">Transmembrane</keyword>
<dbReference type="Proteomes" id="UP000323917">
    <property type="component" value="Chromosome"/>
</dbReference>
<dbReference type="InterPro" id="IPR003675">
    <property type="entry name" value="Rce1/LyrA-like_dom"/>
</dbReference>
<dbReference type="EMBL" id="CP042913">
    <property type="protein sequence ID" value="QEG34369.1"/>
    <property type="molecule type" value="Genomic_DNA"/>
</dbReference>
<protein>
    <submittedName>
        <fullName evidence="3">CAAX amino terminal protease self-immunity</fullName>
    </submittedName>
</protein>
<keyword evidence="4" id="KW-1185">Reference proteome</keyword>
<dbReference type="KEGG" id="bgok:Pr1d_16450"/>
<accession>A0A5B9Q9G7</accession>
<dbReference type="AlphaFoldDB" id="A0A5B9Q9G7"/>
<feature type="transmembrane region" description="Helical" evidence="1">
    <location>
        <begin position="115"/>
        <end position="135"/>
    </location>
</feature>
<keyword evidence="1" id="KW-0472">Membrane</keyword>
<feature type="transmembrane region" description="Helical" evidence="1">
    <location>
        <begin position="142"/>
        <end position="159"/>
    </location>
</feature>
<dbReference type="OrthoDB" id="118729at2"/>
<keyword evidence="3" id="KW-0645">Protease</keyword>
<sequence>MTSNKAQTVATAMLFETGLGFLGVLVAWLGSISLQGRLSFTLDSVLRGIVASLPMILLLLAAYEVDWKPLAKLRRNVEHVVRELFAGCGWMEFLLVSLAAGLGEEILFRGALQPLFISWTTLWIGVILTALLFGLAHAMSTAYFLAATVIGLYFGWLAWAYEDLVAPIVAHAFYDFVALVYVSYRARGEGNRPPAD</sequence>
<proteinExistence type="predicted"/>
<dbReference type="RefSeq" id="WP_148073030.1">
    <property type="nucleotide sequence ID" value="NZ_CP042913.1"/>
</dbReference>
<feature type="transmembrane region" description="Helical" evidence="1">
    <location>
        <begin position="165"/>
        <end position="184"/>
    </location>
</feature>
<gene>
    <name evidence="3" type="ORF">Pr1d_16450</name>
</gene>
<keyword evidence="1" id="KW-1133">Transmembrane helix</keyword>
<dbReference type="GO" id="GO:0004175">
    <property type="term" value="F:endopeptidase activity"/>
    <property type="evidence" value="ECO:0007669"/>
    <property type="project" value="UniProtKB-ARBA"/>
</dbReference>
<reference evidence="3 4" key="1">
    <citation type="submission" date="2019-08" db="EMBL/GenBank/DDBJ databases">
        <title>Deep-cultivation of Planctomycetes and their phenomic and genomic characterization uncovers novel biology.</title>
        <authorList>
            <person name="Wiegand S."/>
            <person name="Jogler M."/>
            <person name="Boedeker C."/>
            <person name="Pinto D."/>
            <person name="Vollmers J."/>
            <person name="Rivas-Marin E."/>
            <person name="Kohn T."/>
            <person name="Peeters S.H."/>
            <person name="Heuer A."/>
            <person name="Rast P."/>
            <person name="Oberbeckmann S."/>
            <person name="Bunk B."/>
            <person name="Jeske O."/>
            <person name="Meyerdierks A."/>
            <person name="Storesund J.E."/>
            <person name="Kallscheuer N."/>
            <person name="Luecker S."/>
            <person name="Lage O.M."/>
            <person name="Pohl T."/>
            <person name="Merkel B.J."/>
            <person name="Hornburger P."/>
            <person name="Mueller R.-W."/>
            <person name="Bruemmer F."/>
            <person name="Labrenz M."/>
            <person name="Spormann A.M."/>
            <person name="Op den Camp H."/>
            <person name="Overmann J."/>
            <person name="Amann R."/>
            <person name="Jetten M.S.M."/>
            <person name="Mascher T."/>
            <person name="Medema M.H."/>
            <person name="Devos D.P."/>
            <person name="Kaster A.-K."/>
            <person name="Ovreas L."/>
            <person name="Rohde M."/>
            <person name="Galperin M.Y."/>
            <person name="Jogler C."/>
        </authorList>
    </citation>
    <scope>NUCLEOTIDE SEQUENCE [LARGE SCALE GENOMIC DNA]</scope>
    <source>
        <strain evidence="3 4">Pr1d</strain>
    </source>
</reference>
<dbReference type="PANTHER" id="PTHR43592:SF15">
    <property type="entry name" value="CAAX AMINO TERMINAL PROTEASE FAMILY PROTEIN"/>
    <property type="match status" value="1"/>
</dbReference>
<dbReference type="GO" id="GO:0080120">
    <property type="term" value="P:CAAX-box protein maturation"/>
    <property type="evidence" value="ECO:0007669"/>
    <property type="project" value="UniProtKB-ARBA"/>
</dbReference>
<feature type="transmembrane region" description="Helical" evidence="1">
    <location>
        <begin position="44"/>
        <end position="63"/>
    </location>
</feature>
<dbReference type="GO" id="GO:0006508">
    <property type="term" value="P:proteolysis"/>
    <property type="evidence" value="ECO:0007669"/>
    <property type="project" value="UniProtKB-KW"/>
</dbReference>
<name>A0A5B9Q9G7_9BACT</name>